<dbReference type="Proteomes" id="UP001224418">
    <property type="component" value="Unassembled WGS sequence"/>
</dbReference>
<protein>
    <submittedName>
        <fullName evidence="2">Uncharacterized protein YpmS</fullName>
    </submittedName>
</protein>
<name>A0ABU0JNU5_HATLI</name>
<keyword evidence="1" id="KW-1133">Transmembrane helix</keyword>
<organism evidence="2 3">
    <name type="scientific">Hathewaya limosa</name>
    <name type="common">Clostridium limosum</name>
    <dbReference type="NCBI Taxonomy" id="1536"/>
    <lineage>
        <taxon>Bacteria</taxon>
        <taxon>Bacillati</taxon>
        <taxon>Bacillota</taxon>
        <taxon>Clostridia</taxon>
        <taxon>Eubacteriales</taxon>
        <taxon>Clostridiaceae</taxon>
        <taxon>Hathewaya</taxon>
    </lineage>
</organism>
<dbReference type="EMBL" id="JAUSWN010000003">
    <property type="protein sequence ID" value="MDQ0478758.1"/>
    <property type="molecule type" value="Genomic_DNA"/>
</dbReference>
<feature type="transmembrane region" description="Helical" evidence="1">
    <location>
        <begin position="7"/>
        <end position="29"/>
    </location>
</feature>
<comment type="caution">
    <text evidence="2">The sequence shown here is derived from an EMBL/GenBank/DDBJ whole genome shotgun (WGS) entry which is preliminary data.</text>
</comment>
<evidence type="ECO:0000313" key="2">
    <source>
        <dbReference type="EMBL" id="MDQ0478758.1"/>
    </source>
</evidence>
<evidence type="ECO:0000256" key="1">
    <source>
        <dbReference type="SAM" id="Phobius"/>
    </source>
</evidence>
<keyword evidence="3" id="KW-1185">Reference proteome</keyword>
<reference evidence="2 3" key="1">
    <citation type="submission" date="2023-07" db="EMBL/GenBank/DDBJ databases">
        <title>Genomic Encyclopedia of Type Strains, Phase IV (KMG-IV): sequencing the most valuable type-strain genomes for metagenomic binning, comparative biology and taxonomic classification.</title>
        <authorList>
            <person name="Goeker M."/>
        </authorList>
    </citation>
    <scope>NUCLEOTIDE SEQUENCE [LARGE SCALE GENOMIC DNA]</scope>
    <source>
        <strain evidence="2 3">DSM 1400</strain>
    </source>
</reference>
<accession>A0ABU0JNU5</accession>
<sequence length="214" mass="24429">MNKSKKVIFSLLGIIIGVMALIGIAYYSFFYPKTSVKSINSDITLNDKSLLKKFIPNDLKFSLKEIDVKSNTYFTEDEITDLLIVTIDQNPKLKELIQGLKVKIENENINVYSHIKYKGIPIEAKLNFTAESKDGKGILHYKKGKIGFMSIPKETIFSDLEDTPILKFHKSKGDILLSFEELQGLKIKVTKITTENKKINITFEGKMNLFNRLK</sequence>
<gene>
    <name evidence="2" type="ORF">QOZ93_000486</name>
</gene>
<evidence type="ECO:0000313" key="3">
    <source>
        <dbReference type="Proteomes" id="UP001224418"/>
    </source>
</evidence>
<keyword evidence="1" id="KW-0812">Transmembrane</keyword>
<proteinExistence type="predicted"/>
<keyword evidence="1" id="KW-0472">Membrane</keyword>
<dbReference type="RefSeq" id="WP_307354965.1">
    <property type="nucleotide sequence ID" value="NZ_BAAACJ010000025.1"/>
</dbReference>